<dbReference type="HOGENOM" id="CLU_1314255_0_0_5"/>
<keyword evidence="3" id="KW-1185">Reference proteome</keyword>
<evidence type="ECO:0000256" key="1">
    <source>
        <dbReference type="SAM" id="MobiDB-lite"/>
    </source>
</evidence>
<protein>
    <submittedName>
        <fullName evidence="2">Uncharacterized protein</fullName>
    </submittedName>
</protein>
<accession>Q1YMN9</accession>
<dbReference type="Proteomes" id="UP000000321">
    <property type="component" value="Unassembled WGS sequence"/>
</dbReference>
<dbReference type="BioCyc" id="AURANTIMONAS:SI859A1_02157-MONOMER"/>
<evidence type="ECO:0000313" key="3">
    <source>
        <dbReference type="Proteomes" id="UP000000321"/>
    </source>
</evidence>
<evidence type="ECO:0000313" key="2">
    <source>
        <dbReference type="EMBL" id="EAS51342.1"/>
    </source>
</evidence>
<dbReference type="AlphaFoldDB" id="Q1YMN9"/>
<feature type="region of interest" description="Disordered" evidence="1">
    <location>
        <begin position="1"/>
        <end position="26"/>
    </location>
</feature>
<dbReference type="EMBL" id="AAPJ01000001">
    <property type="protein sequence ID" value="EAS51342.1"/>
    <property type="molecule type" value="Genomic_DNA"/>
</dbReference>
<gene>
    <name evidence="2" type="ORF">SI859A1_02157</name>
</gene>
<comment type="caution">
    <text evidence="2">The sequence shown here is derived from an EMBL/GenBank/DDBJ whole genome shotgun (WGS) entry which is preliminary data.</text>
</comment>
<organism evidence="2 3">
    <name type="scientific">Aurantimonas manganoxydans (strain ATCC BAA-1229 / DSM 21871 / SI85-9A1)</name>
    <dbReference type="NCBI Taxonomy" id="287752"/>
    <lineage>
        <taxon>Bacteria</taxon>
        <taxon>Pseudomonadati</taxon>
        <taxon>Pseudomonadota</taxon>
        <taxon>Alphaproteobacteria</taxon>
        <taxon>Hyphomicrobiales</taxon>
        <taxon>Aurantimonadaceae</taxon>
        <taxon>Aurantimonas</taxon>
    </lineage>
</organism>
<reference evidence="2 3" key="1">
    <citation type="journal article" date="2008" name="Appl. Environ. Microbiol.">
        <title>Genomic insights into Mn(II) oxidation by the marine alphaproteobacterium Aurantimonas sp. strain SI85-9A1.</title>
        <authorList>
            <person name="Dick G.J."/>
            <person name="Podell S."/>
            <person name="Johnson H.A."/>
            <person name="Rivera-Espinoza Y."/>
            <person name="Bernier-Latmani R."/>
            <person name="McCarthy J.K."/>
            <person name="Torpey J.W."/>
            <person name="Clement B.G."/>
            <person name="Gaasterland T."/>
            <person name="Tebo B.M."/>
        </authorList>
    </citation>
    <scope>NUCLEOTIDE SEQUENCE [LARGE SCALE GENOMIC DNA]</scope>
    <source>
        <strain evidence="2 3">SI85-9A1</strain>
    </source>
</reference>
<proteinExistence type="predicted"/>
<sequence>MRLENFSGGRPHRGAQAGSNTPEDGCHRCDGFGGGLSVQPRGERHTGLSLMKDENRASALADDKINLPMLDLSAILDLGRTVMDGAAVLDRIARQACSHRAARPAPAQEIAPELLGLQRGAIDGGVDGLGGEHAQFRLRTILQSARDLLRRAAFRQALDEELAQAPVTLEHGIPPPALDIGSVGYERRIASRLRRSSSPDQRCTERKKA</sequence>
<name>Q1YMN9_AURMS</name>